<protein>
    <submittedName>
        <fullName evidence="1">Uncharacterized protein</fullName>
    </submittedName>
</protein>
<dbReference type="RefSeq" id="WP_157458869.1">
    <property type="nucleotide sequence ID" value="NZ_WQLB01000009.1"/>
</dbReference>
<accession>A0A7C9LLS9</accession>
<proteinExistence type="predicted"/>
<sequence>MQTTNLPTALPTETTPKTYSANKLRTFILSTLATTLVVNGTITNTATVNANATTAQLSATVDTFVPSGTLLLFGTVPITTTADVTIGTSATAVSIQAAPVGGVASSTTATYSNLLEIPTPEEVSPTLTSDEETIKVHGRNTPIRSVNGTDLTANIRTLAAIDDPVVKRLITRGMSLSPNNRERILWLYDDGFALLATVNIGAPNRQAAPGGTQRCMFTANLSGGLHWANLNETTPTWKALS</sequence>
<dbReference type="AlphaFoldDB" id="A0A7C9LLS9"/>
<name>A0A7C9LLS9_9DEIO</name>
<keyword evidence="2" id="KW-1185">Reference proteome</keyword>
<evidence type="ECO:0000313" key="1">
    <source>
        <dbReference type="EMBL" id="MVN86817.1"/>
    </source>
</evidence>
<reference evidence="1 2" key="1">
    <citation type="submission" date="2019-12" db="EMBL/GenBank/DDBJ databases">
        <title>Deinococcus sp. HMF7620 Genome sequencing and assembly.</title>
        <authorList>
            <person name="Kang H."/>
            <person name="Kim H."/>
            <person name="Joh K."/>
        </authorList>
    </citation>
    <scope>NUCLEOTIDE SEQUENCE [LARGE SCALE GENOMIC DNA]</scope>
    <source>
        <strain evidence="1 2">HMF7620</strain>
    </source>
</reference>
<gene>
    <name evidence="1" type="ORF">GO986_08580</name>
</gene>
<evidence type="ECO:0000313" key="2">
    <source>
        <dbReference type="Proteomes" id="UP000483286"/>
    </source>
</evidence>
<comment type="caution">
    <text evidence="1">The sequence shown here is derived from an EMBL/GenBank/DDBJ whole genome shotgun (WGS) entry which is preliminary data.</text>
</comment>
<dbReference type="Proteomes" id="UP000483286">
    <property type="component" value="Unassembled WGS sequence"/>
</dbReference>
<organism evidence="1 2">
    <name type="scientific">Deinococcus arboris</name>
    <dbReference type="NCBI Taxonomy" id="2682977"/>
    <lineage>
        <taxon>Bacteria</taxon>
        <taxon>Thermotogati</taxon>
        <taxon>Deinococcota</taxon>
        <taxon>Deinococci</taxon>
        <taxon>Deinococcales</taxon>
        <taxon>Deinococcaceae</taxon>
        <taxon>Deinococcus</taxon>
    </lineage>
</organism>
<dbReference type="EMBL" id="WQLB01000009">
    <property type="protein sequence ID" value="MVN86817.1"/>
    <property type="molecule type" value="Genomic_DNA"/>
</dbReference>